<evidence type="ECO:0000256" key="1">
    <source>
        <dbReference type="SAM" id="MobiDB-lite"/>
    </source>
</evidence>
<protein>
    <recommendedName>
        <fullName evidence="3">Ankyrin repeat-containing protein</fullName>
    </recommendedName>
</protein>
<dbReference type="SUPFAM" id="SSF48403">
    <property type="entry name" value="Ankyrin repeat"/>
    <property type="match status" value="1"/>
</dbReference>
<sequence length="479" mass="55194">FVLDDEPSKLSKDNMNQRLNEDKHIEDQEQQFDFPKYTSAFQMALALDRKDCIEYFLKQNAKQIKNDQNMTEIHFLAQNLCEYSVQQYFGKFEGQVDNLTSMDQNCLHFAAICQNNFFVNMLSLQQLKQLLFKKDSNGNYPFDFNSELDLHVLQLISELPSAQIESVSKQSQKFQELVKKHKSRMYQYSLISQRFEATSNLILWSSFVLVPFYPQLAFLMYQFASGYLQDKQGFKKPILKCSSTILMLGTMVAVGCISNKIVNQTELRLTFGFIYDDDVFILLTNSAISEILMLIKSIKIKYFQEFVLGSVFVVSGMQMMTQHEPWDGIFALSCGWLARLLDEIFFQSFKNVHLALKAVGIAGLTAAIYNGIGVVQDLYIIFSLFACQILKPMNDVSKKTINLMKIDRNVLKLFAQAKCILNILEMEKIWMKIIAFVILSILIIILEFCFLETVQKDLKKLLQVTNMVIVITVSGFLIK</sequence>
<evidence type="ECO:0000313" key="2">
    <source>
        <dbReference type="EMBL" id="JAP89719.1"/>
    </source>
</evidence>
<dbReference type="InterPro" id="IPR036770">
    <property type="entry name" value="Ankyrin_rpt-contain_sf"/>
</dbReference>
<accession>A0A146K2E6</accession>
<name>A0A146K2E6_9EUKA</name>
<proteinExistence type="predicted"/>
<feature type="non-terminal residue" evidence="2">
    <location>
        <position position="1"/>
    </location>
</feature>
<evidence type="ECO:0008006" key="3">
    <source>
        <dbReference type="Google" id="ProtNLM"/>
    </source>
</evidence>
<organism evidence="2">
    <name type="scientific">Trepomonas sp. PC1</name>
    <dbReference type="NCBI Taxonomy" id="1076344"/>
    <lineage>
        <taxon>Eukaryota</taxon>
        <taxon>Metamonada</taxon>
        <taxon>Diplomonadida</taxon>
        <taxon>Hexamitidae</taxon>
        <taxon>Hexamitinae</taxon>
        <taxon>Trepomonas</taxon>
    </lineage>
</organism>
<feature type="region of interest" description="Disordered" evidence="1">
    <location>
        <begin position="1"/>
        <end position="25"/>
    </location>
</feature>
<reference evidence="2" key="1">
    <citation type="submission" date="2015-07" db="EMBL/GenBank/DDBJ databases">
        <title>Adaptation to a free-living lifestyle via gene acquisitions in the diplomonad Trepomonas sp. PC1.</title>
        <authorList>
            <person name="Xu F."/>
            <person name="Jerlstrom-Hultqvist J."/>
            <person name="Kolisko M."/>
            <person name="Simpson A.G.B."/>
            <person name="Roger A.J."/>
            <person name="Svard S.G."/>
            <person name="Andersson J.O."/>
        </authorList>
    </citation>
    <scope>NUCLEOTIDE SEQUENCE</scope>
    <source>
        <strain evidence="2">PC1</strain>
    </source>
</reference>
<dbReference type="AlphaFoldDB" id="A0A146K2E6"/>
<gene>
    <name evidence="2" type="ORF">TPC1_30786</name>
</gene>
<dbReference type="EMBL" id="GDID01006887">
    <property type="protein sequence ID" value="JAP89719.1"/>
    <property type="molecule type" value="Transcribed_RNA"/>
</dbReference>
<feature type="compositionally biased region" description="Basic and acidic residues" evidence="1">
    <location>
        <begin position="1"/>
        <end position="12"/>
    </location>
</feature>